<organism evidence="5 6">
    <name type="scientific">Brenneria tiliae</name>
    <dbReference type="NCBI Taxonomy" id="2914984"/>
    <lineage>
        <taxon>Bacteria</taxon>
        <taxon>Pseudomonadati</taxon>
        <taxon>Pseudomonadota</taxon>
        <taxon>Gammaproteobacteria</taxon>
        <taxon>Enterobacterales</taxon>
        <taxon>Pectobacteriaceae</taxon>
        <taxon>Brenneria</taxon>
    </lineage>
</organism>
<dbReference type="Gene3D" id="3.40.50.12780">
    <property type="entry name" value="N-terminal domain of ligase-like"/>
    <property type="match status" value="1"/>
</dbReference>
<dbReference type="Pfam" id="PF13193">
    <property type="entry name" value="AMP-binding_C"/>
    <property type="match status" value="1"/>
</dbReference>
<dbReference type="Gene3D" id="3.30.300.30">
    <property type="match status" value="1"/>
</dbReference>
<keyword evidence="6" id="KW-1185">Reference proteome</keyword>
<dbReference type="PANTHER" id="PTHR43201">
    <property type="entry name" value="ACYL-COA SYNTHETASE"/>
    <property type="match status" value="1"/>
</dbReference>
<evidence type="ECO:0000259" key="3">
    <source>
        <dbReference type="Pfam" id="PF00501"/>
    </source>
</evidence>
<dbReference type="InterPro" id="IPR042099">
    <property type="entry name" value="ANL_N_sf"/>
</dbReference>
<evidence type="ECO:0000313" key="6">
    <source>
        <dbReference type="Proteomes" id="UP001203069"/>
    </source>
</evidence>
<feature type="domain" description="AMP-binding enzyme C-terminal" evidence="4">
    <location>
        <begin position="447"/>
        <end position="522"/>
    </location>
</feature>
<dbReference type="SUPFAM" id="SSF56801">
    <property type="entry name" value="Acetyl-CoA synthetase-like"/>
    <property type="match status" value="1"/>
</dbReference>
<evidence type="ECO:0000259" key="4">
    <source>
        <dbReference type="Pfam" id="PF13193"/>
    </source>
</evidence>
<dbReference type="InterPro" id="IPR025110">
    <property type="entry name" value="AMP-bd_C"/>
</dbReference>
<proteinExistence type="inferred from homology"/>
<evidence type="ECO:0000256" key="1">
    <source>
        <dbReference type="ARBA" id="ARBA00006432"/>
    </source>
</evidence>
<keyword evidence="2" id="KW-0436">Ligase</keyword>
<dbReference type="PANTHER" id="PTHR43201:SF5">
    <property type="entry name" value="MEDIUM-CHAIN ACYL-COA LIGASE ACSF2, MITOCHONDRIAL"/>
    <property type="match status" value="1"/>
</dbReference>
<dbReference type="Pfam" id="PF00501">
    <property type="entry name" value="AMP-binding"/>
    <property type="match status" value="1"/>
</dbReference>
<accession>A0ABT0MVU8</accession>
<sequence length="546" mass="60500">MELLNITTGETLDIIARQNAARVALIESNSGRTLTWQTLKEKVDGVAKGFLAMGLVKGDKLAIWSVNNIEWVICFLAAANIGVVVVCIDFHLKKPELINLLHITNTRALCFSRGFRENDFAQIAASLAVDKSAENRGAVCLDFLIDIENRKHPNMLSLDDIEERGDRLDAAQYEQATASVAAGELLTIQMTSGSTASPKCVMLSHHSIINNSRLSARRLDITPDDIICLTVPFFHCFGLSSGLFFSLNTGCRLVLQENYRPEEVLKAVEKYQCSVMHGVPTVFSRLMKHENFERYDVKSLNKGIVAGAYCHPDLIKDITTRLAMQHISVAYGQTETSPCCTQTQLTDPLAVKSATVGKPLPHIEMKIVDLKTRQVCPVGVPGEICSRGFHVMMGYYNAREETEKVIDAQGWFHTGDIGILDESGYYRYSHRIKEIIVRGGENISPREVEAAILAYPGIETAKVFGLREDELGEEVAAAICPKIGVDICEAELRGFLETHLAHYKVPSYIYVMKNITYTPSGKIDCLAMKNSIVNELIKNNVVKISL</sequence>
<dbReference type="Proteomes" id="UP001203069">
    <property type="component" value="Unassembled WGS sequence"/>
</dbReference>
<reference evidence="5 6" key="1">
    <citation type="submission" date="2022-02" db="EMBL/GenBank/DDBJ databases">
        <title>Description of Brenneria tiliae sp. nov. isolated from symptomatic Tilia x moltkei and Tilia x europaea trees in the UK.</title>
        <authorList>
            <person name="Kile H."/>
        </authorList>
    </citation>
    <scope>NUCLEOTIDE SEQUENCE [LARGE SCALE GENOMIC DNA]</scope>
    <source>
        <strain evidence="5 6">MC1SB4.1</strain>
    </source>
</reference>
<comment type="similarity">
    <text evidence="1">Belongs to the ATP-dependent AMP-binding enzyme family.</text>
</comment>
<dbReference type="RefSeq" id="WP_249245287.1">
    <property type="nucleotide sequence ID" value="NZ_JAKPBZ010000113.1"/>
</dbReference>
<evidence type="ECO:0000313" key="5">
    <source>
        <dbReference type="EMBL" id="MCL2893979.1"/>
    </source>
</evidence>
<gene>
    <name evidence="5" type="ORF">MFP26_14915</name>
</gene>
<dbReference type="InterPro" id="IPR045851">
    <property type="entry name" value="AMP-bd_C_sf"/>
</dbReference>
<feature type="domain" description="AMP-dependent synthetase/ligase" evidence="3">
    <location>
        <begin position="16"/>
        <end position="396"/>
    </location>
</feature>
<name>A0ABT0MVU8_9GAMM</name>
<protein>
    <submittedName>
        <fullName evidence="5">AMP-binding protein</fullName>
    </submittedName>
</protein>
<comment type="caution">
    <text evidence="5">The sequence shown here is derived from an EMBL/GenBank/DDBJ whole genome shotgun (WGS) entry which is preliminary data.</text>
</comment>
<dbReference type="EMBL" id="JAKPBZ010000113">
    <property type="protein sequence ID" value="MCL2893979.1"/>
    <property type="molecule type" value="Genomic_DNA"/>
</dbReference>
<dbReference type="InterPro" id="IPR000873">
    <property type="entry name" value="AMP-dep_synth/lig_dom"/>
</dbReference>
<evidence type="ECO:0000256" key="2">
    <source>
        <dbReference type="ARBA" id="ARBA00022598"/>
    </source>
</evidence>